<dbReference type="RefSeq" id="WP_145027251.1">
    <property type="nucleotide sequence ID" value="NZ_CP036271.1"/>
</dbReference>
<keyword evidence="3" id="KW-1185">Reference proteome</keyword>
<dbReference type="PROSITE" id="PS51257">
    <property type="entry name" value="PROKAR_LIPOPROTEIN"/>
    <property type="match status" value="1"/>
</dbReference>
<gene>
    <name evidence="2" type="ORF">Pan44_06990</name>
</gene>
<feature type="chain" id="PRO_5021989270" description="Carboxypeptidase regulatory-like domain-containing protein" evidence="1">
    <location>
        <begin position="19"/>
        <end position="144"/>
    </location>
</feature>
<accession>A0A517S976</accession>
<dbReference type="AlphaFoldDB" id="A0A517S976"/>
<reference evidence="2 3" key="1">
    <citation type="submission" date="2019-02" db="EMBL/GenBank/DDBJ databases">
        <title>Deep-cultivation of Planctomycetes and their phenomic and genomic characterization uncovers novel biology.</title>
        <authorList>
            <person name="Wiegand S."/>
            <person name="Jogler M."/>
            <person name="Boedeker C."/>
            <person name="Pinto D."/>
            <person name="Vollmers J."/>
            <person name="Rivas-Marin E."/>
            <person name="Kohn T."/>
            <person name="Peeters S.H."/>
            <person name="Heuer A."/>
            <person name="Rast P."/>
            <person name="Oberbeckmann S."/>
            <person name="Bunk B."/>
            <person name="Jeske O."/>
            <person name="Meyerdierks A."/>
            <person name="Storesund J.E."/>
            <person name="Kallscheuer N."/>
            <person name="Luecker S."/>
            <person name="Lage O.M."/>
            <person name="Pohl T."/>
            <person name="Merkel B.J."/>
            <person name="Hornburger P."/>
            <person name="Mueller R.-W."/>
            <person name="Bruemmer F."/>
            <person name="Labrenz M."/>
            <person name="Spormann A.M."/>
            <person name="Op den Camp H."/>
            <person name="Overmann J."/>
            <person name="Amann R."/>
            <person name="Jetten M.S.M."/>
            <person name="Mascher T."/>
            <person name="Medema M.H."/>
            <person name="Devos D.P."/>
            <person name="Kaster A.-K."/>
            <person name="Ovreas L."/>
            <person name="Rohde M."/>
            <person name="Galperin M.Y."/>
            <person name="Jogler C."/>
        </authorList>
    </citation>
    <scope>NUCLEOTIDE SEQUENCE [LARGE SCALE GENOMIC DNA]</scope>
    <source>
        <strain evidence="2 3">Pan44</strain>
    </source>
</reference>
<dbReference type="OrthoDB" id="276645at2"/>
<dbReference type="Proteomes" id="UP000315700">
    <property type="component" value="Chromosome"/>
</dbReference>
<evidence type="ECO:0008006" key="4">
    <source>
        <dbReference type="Google" id="ProtNLM"/>
    </source>
</evidence>
<sequence length="144" mass="14897" precursor="true">MMRPTVTAVLLILLTALAGGCGGETGPQLAETVGVVMYKGKPLASANVTFIPASGPAAYTSTDEAGAFALSTSGDPGAMVGPGTFVVTAFEQLAVKKSEEQLTAADIKKMNTSLIPAKYGRPETSGLNETIKPDVKNEFKFDLQ</sequence>
<organism evidence="2 3">
    <name type="scientific">Caulifigura coniformis</name>
    <dbReference type="NCBI Taxonomy" id="2527983"/>
    <lineage>
        <taxon>Bacteria</taxon>
        <taxon>Pseudomonadati</taxon>
        <taxon>Planctomycetota</taxon>
        <taxon>Planctomycetia</taxon>
        <taxon>Planctomycetales</taxon>
        <taxon>Planctomycetaceae</taxon>
        <taxon>Caulifigura</taxon>
    </lineage>
</organism>
<proteinExistence type="predicted"/>
<dbReference type="InParanoid" id="A0A517S976"/>
<evidence type="ECO:0000313" key="2">
    <source>
        <dbReference type="EMBL" id="QDT52687.1"/>
    </source>
</evidence>
<evidence type="ECO:0000256" key="1">
    <source>
        <dbReference type="SAM" id="SignalP"/>
    </source>
</evidence>
<feature type="signal peptide" evidence="1">
    <location>
        <begin position="1"/>
        <end position="18"/>
    </location>
</feature>
<dbReference type="EMBL" id="CP036271">
    <property type="protein sequence ID" value="QDT52687.1"/>
    <property type="molecule type" value="Genomic_DNA"/>
</dbReference>
<evidence type="ECO:0000313" key="3">
    <source>
        <dbReference type="Proteomes" id="UP000315700"/>
    </source>
</evidence>
<protein>
    <recommendedName>
        <fullName evidence="4">Carboxypeptidase regulatory-like domain-containing protein</fullName>
    </recommendedName>
</protein>
<dbReference type="KEGG" id="ccos:Pan44_06990"/>
<name>A0A517S976_9PLAN</name>
<keyword evidence="1" id="KW-0732">Signal</keyword>